<organism evidence="1">
    <name type="scientific">Brachypodium distachyon</name>
    <name type="common">Purple false brome</name>
    <name type="synonym">Trachynia distachya</name>
    <dbReference type="NCBI Taxonomy" id="15368"/>
    <lineage>
        <taxon>Eukaryota</taxon>
        <taxon>Viridiplantae</taxon>
        <taxon>Streptophyta</taxon>
        <taxon>Embryophyta</taxon>
        <taxon>Tracheophyta</taxon>
        <taxon>Spermatophyta</taxon>
        <taxon>Magnoliopsida</taxon>
        <taxon>Liliopsida</taxon>
        <taxon>Poales</taxon>
        <taxon>Poaceae</taxon>
        <taxon>BOP clade</taxon>
        <taxon>Pooideae</taxon>
        <taxon>Stipodae</taxon>
        <taxon>Brachypodieae</taxon>
        <taxon>Brachypodium</taxon>
    </lineage>
</organism>
<reference evidence="1 2" key="1">
    <citation type="journal article" date="2010" name="Nature">
        <title>Genome sequencing and analysis of the model grass Brachypodium distachyon.</title>
        <authorList>
            <consortium name="International Brachypodium Initiative"/>
        </authorList>
    </citation>
    <scope>NUCLEOTIDE SEQUENCE [LARGE SCALE GENOMIC DNA]</scope>
    <source>
        <strain evidence="1 2">Bd21</strain>
    </source>
</reference>
<reference evidence="2" key="3">
    <citation type="submission" date="2018-08" db="UniProtKB">
        <authorList>
            <consortium name="EnsemblPlants"/>
        </authorList>
    </citation>
    <scope>IDENTIFICATION</scope>
    <source>
        <strain evidence="2">cv. Bd21</strain>
    </source>
</reference>
<name>A0A2K2CFB1_BRADI</name>
<keyword evidence="3" id="KW-1185">Reference proteome</keyword>
<evidence type="ECO:0000313" key="2">
    <source>
        <dbReference type="EnsemblPlants" id="PNT60715"/>
    </source>
</evidence>
<dbReference type="EnsemblPlants" id="PNT60715">
    <property type="protein sequence ID" value="PNT60715"/>
    <property type="gene ID" value="BRADI_5g03628v3"/>
</dbReference>
<evidence type="ECO:0000313" key="1">
    <source>
        <dbReference type="EMBL" id="PNT60715.1"/>
    </source>
</evidence>
<dbReference type="Proteomes" id="UP000008810">
    <property type="component" value="Chromosome 5"/>
</dbReference>
<dbReference type="AlphaFoldDB" id="A0A2K2CFB1"/>
<accession>A0A2K2CFB1</accession>
<sequence length="129" mass="15272">MGDAVWKNYATNRCRIFIWLAHRDRLATNDRHFLTSALFAITWRRLLQTIHPAAPSCFRIADLWEFSRNDKVRSTVLISLLWNIWKRKNAMAFNQELEDLHTMVLRCANKLHLWASRCSTAARRLLEGF</sequence>
<dbReference type="Gramene" id="PNT60715">
    <property type="protein sequence ID" value="PNT60715"/>
    <property type="gene ID" value="BRADI_5g03628v3"/>
</dbReference>
<reference evidence="1" key="2">
    <citation type="submission" date="2017-06" db="EMBL/GenBank/DDBJ databases">
        <title>WGS assembly of Brachypodium distachyon.</title>
        <authorList>
            <consortium name="The International Brachypodium Initiative"/>
            <person name="Lucas S."/>
            <person name="Harmon-Smith M."/>
            <person name="Lail K."/>
            <person name="Tice H."/>
            <person name="Grimwood J."/>
            <person name="Bruce D."/>
            <person name="Barry K."/>
            <person name="Shu S."/>
            <person name="Lindquist E."/>
            <person name="Wang M."/>
            <person name="Pitluck S."/>
            <person name="Vogel J.P."/>
            <person name="Garvin D.F."/>
            <person name="Mockler T.C."/>
            <person name="Schmutz J."/>
            <person name="Rokhsar D."/>
            <person name="Bevan M.W."/>
        </authorList>
    </citation>
    <scope>NUCLEOTIDE SEQUENCE</scope>
    <source>
        <strain evidence="1">Bd21</strain>
    </source>
</reference>
<gene>
    <name evidence="1" type="ORF">BRADI_5g03628v3</name>
</gene>
<evidence type="ECO:0008006" key="4">
    <source>
        <dbReference type="Google" id="ProtNLM"/>
    </source>
</evidence>
<proteinExistence type="predicted"/>
<dbReference type="OrthoDB" id="10060424at2759"/>
<dbReference type="InParanoid" id="A0A2K2CFB1"/>
<protein>
    <recommendedName>
        <fullName evidence="4">Reverse transcriptase zinc-binding domain-containing protein</fullName>
    </recommendedName>
</protein>
<evidence type="ECO:0000313" key="3">
    <source>
        <dbReference type="Proteomes" id="UP000008810"/>
    </source>
</evidence>
<dbReference type="EMBL" id="CM000884">
    <property type="protein sequence ID" value="PNT60715.1"/>
    <property type="molecule type" value="Genomic_DNA"/>
</dbReference>